<proteinExistence type="predicted"/>
<dbReference type="STRING" id="553469.SAMN04487947_3270"/>
<feature type="region of interest" description="Disordered" evidence="1">
    <location>
        <begin position="1"/>
        <end position="36"/>
    </location>
</feature>
<accession>A0A1I6IIK8</accession>
<name>A0A1I6IIK8_9EURY</name>
<organism evidence="2 3">
    <name type="scientific">Halogeometricum rufum</name>
    <dbReference type="NCBI Taxonomy" id="553469"/>
    <lineage>
        <taxon>Archaea</taxon>
        <taxon>Methanobacteriati</taxon>
        <taxon>Methanobacteriota</taxon>
        <taxon>Stenosarchaea group</taxon>
        <taxon>Halobacteria</taxon>
        <taxon>Halobacteriales</taxon>
        <taxon>Haloferacaceae</taxon>
        <taxon>Halogeometricum</taxon>
    </lineage>
</organism>
<dbReference type="Proteomes" id="UP000198531">
    <property type="component" value="Unassembled WGS sequence"/>
</dbReference>
<protein>
    <submittedName>
        <fullName evidence="2">Uncharacterized protein</fullName>
    </submittedName>
</protein>
<gene>
    <name evidence="2" type="ORF">SAMN04487947_3270</name>
</gene>
<reference evidence="3" key="1">
    <citation type="submission" date="2016-10" db="EMBL/GenBank/DDBJ databases">
        <authorList>
            <person name="Varghese N."/>
            <person name="Submissions S."/>
        </authorList>
    </citation>
    <scope>NUCLEOTIDE SEQUENCE [LARGE SCALE GENOMIC DNA]</scope>
    <source>
        <strain evidence="3">CGMCC 1.7736</strain>
    </source>
</reference>
<dbReference type="RefSeq" id="WP_089809568.1">
    <property type="nucleotide sequence ID" value="NZ_FOYT01000003.1"/>
</dbReference>
<evidence type="ECO:0000256" key="1">
    <source>
        <dbReference type="SAM" id="MobiDB-lite"/>
    </source>
</evidence>
<evidence type="ECO:0000313" key="3">
    <source>
        <dbReference type="Proteomes" id="UP000198531"/>
    </source>
</evidence>
<dbReference type="AlphaFoldDB" id="A0A1I6IIK8"/>
<keyword evidence="3" id="KW-1185">Reference proteome</keyword>
<dbReference type="OrthoDB" id="307318at2157"/>
<feature type="compositionally biased region" description="Basic and acidic residues" evidence="1">
    <location>
        <begin position="1"/>
        <end position="17"/>
    </location>
</feature>
<sequence length="109" mass="12220">MPDEDTRGADDPYRIDLPDGWTAVTEGDRTTYESPGGTRRVQITEFSRGLSLYWWVDVYERDGEDWTRVEVGLGESYTRADAVASAVQSYLDGLAPEPDRRATVGGERD</sequence>
<evidence type="ECO:0000313" key="2">
    <source>
        <dbReference type="EMBL" id="SFR66140.1"/>
    </source>
</evidence>
<dbReference type="EMBL" id="FOYT01000003">
    <property type="protein sequence ID" value="SFR66140.1"/>
    <property type="molecule type" value="Genomic_DNA"/>
</dbReference>